<evidence type="ECO:0000313" key="6">
    <source>
        <dbReference type="Proteomes" id="UP000017836"/>
    </source>
</evidence>
<evidence type="ECO:0000256" key="3">
    <source>
        <dbReference type="ARBA" id="ARBA00022741"/>
    </source>
</evidence>
<protein>
    <recommendedName>
        <fullName evidence="1">glutamate--cysteine ligase</fullName>
        <ecNumber evidence="1">6.3.2.2</ecNumber>
    </recommendedName>
</protein>
<gene>
    <name evidence="5" type="ORF">AMTR_s00009p00252400</name>
</gene>
<dbReference type="GO" id="GO:0006750">
    <property type="term" value="P:glutathione biosynthetic process"/>
    <property type="evidence" value="ECO:0007669"/>
    <property type="project" value="UniProtKB-UniPathway"/>
</dbReference>
<dbReference type="UniPathway" id="UPA00142">
    <property type="reaction ID" value="UER00209"/>
</dbReference>
<keyword evidence="6" id="KW-1185">Reference proteome</keyword>
<dbReference type="GO" id="GO:0004357">
    <property type="term" value="F:glutamate-cysteine ligase activity"/>
    <property type="evidence" value="ECO:0007669"/>
    <property type="project" value="UniProtKB-EC"/>
</dbReference>
<dbReference type="PANTHER" id="PTHR34378:SF1">
    <property type="entry name" value="GLUTAMATE--CYSTEINE LIGASE, CHLOROPLASTIC"/>
    <property type="match status" value="1"/>
</dbReference>
<dbReference type="InterPro" id="IPR035434">
    <property type="entry name" value="GCL_bact_plant"/>
</dbReference>
<dbReference type="Gene3D" id="3.30.590.20">
    <property type="match status" value="1"/>
</dbReference>
<dbReference type="OMA" id="CVERIKR"/>
<evidence type="ECO:0000313" key="5">
    <source>
        <dbReference type="EMBL" id="ERM95077.1"/>
    </source>
</evidence>
<sequence length="396" mass="44696">MAVVSQIPHSQILPDGLERNKIRTACSLKDNLPNFKKHQVGFSSLSCVERIKRASNLNITGAKRGYGVIVAGNAPTEDAVVTTEPLTKADLVSYLESGCKPKEQWRIGTEHENFGFEFGTLKSPKYEQIRELLERFSARFGWDKVMEGDIITGLKQGKQSITYEPGGQLELSGAPLETLHQTSAEINTYLYEVKAVADELGIGFVGLGFHPKWSVKDTPLMPKERFDIIRKFVPKVGSIPYRHDVLHRASTVQVNLDYSSELDMVRKYRASFALQPIAIALFANSPFCEGKPTGYVSTRSHVWTGYDNDRTYVLPYAFDDSFGFEGYVNFALDVPMYFIYRDKKHIDCSGMSFRDFMNGNLPAIPGQLPTFNDWETHLATIYPEGFVVDETWRMIL</sequence>
<organism evidence="5 6">
    <name type="scientific">Amborella trichopoda</name>
    <dbReference type="NCBI Taxonomy" id="13333"/>
    <lineage>
        <taxon>Eukaryota</taxon>
        <taxon>Viridiplantae</taxon>
        <taxon>Streptophyta</taxon>
        <taxon>Embryophyta</taxon>
        <taxon>Tracheophyta</taxon>
        <taxon>Spermatophyta</taxon>
        <taxon>Magnoliopsida</taxon>
        <taxon>Amborellales</taxon>
        <taxon>Amborellaceae</taxon>
        <taxon>Amborella</taxon>
    </lineage>
</organism>
<dbReference type="HOGENOM" id="CLU_026610_0_0_1"/>
<dbReference type="AlphaFoldDB" id="W1NGZ4"/>
<keyword evidence="2" id="KW-0436">Ligase</keyword>
<name>W1NGZ4_AMBTC</name>
<dbReference type="Pfam" id="PF04107">
    <property type="entry name" value="GCS2"/>
    <property type="match status" value="1"/>
</dbReference>
<evidence type="ECO:0000256" key="4">
    <source>
        <dbReference type="ARBA" id="ARBA00022840"/>
    </source>
</evidence>
<dbReference type="InterPro" id="IPR006336">
    <property type="entry name" value="GCS2"/>
</dbReference>
<dbReference type="EC" id="6.3.2.2" evidence="1"/>
<keyword evidence="3" id="KW-0547">Nucleotide-binding</keyword>
<proteinExistence type="predicted"/>
<dbReference type="STRING" id="13333.W1NGZ4"/>
<dbReference type="Proteomes" id="UP000017836">
    <property type="component" value="Unassembled WGS sequence"/>
</dbReference>
<dbReference type="EMBL" id="KI397501">
    <property type="protein sequence ID" value="ERM95077.1"/>
    <property type="molecule type" value="Genomic_DNA"/>
</dbReference>
<dbReference type="eggNOG" id="ENOG502QVEN">
    <property type="taxonomic scope" value="Eukaryota"/>
</dbReference>
<dbReference type="Gramene" id="ERM95077">
    <property type="protein sequence ID" value="ERM95077"/>
    <property type="gene ID" value="AMTR_s00009p00252400"/>
</dbReference>
<dbReference type="SUPFAM" id="SSF55931">
    <property type="entry name" value="Glutamine synthetase/guanido kinase"/>
    <property type="match status" value="1"/>
</dbReference>
<accession>W1NGZ4</accession>
<dbReference type="GO" id="GO:0005524">
    <property type="term" value="F:ATP binding"/>
    <property type="evidence" value="ECO:0007669"/>
    <property type="project" value="UniProtKB-KW"/>
</dbReference>
<dbReference type="PANTHER" id="PTHR34378">
    <property type="entry name" value="GLUTAMATE--CYSTEINE LIGASE, CHLOROPLASTIC"/>
    <property type="match status" value="1"/>
</dbReference>
<reference evidence="6" key="1">
    <citation type="journal article" date="2013" name="Science">
        <title>The Amborella genome and the evolution of flowering plants.</title>
        <authorList>
            <consortium name="Amborella Genome Project"/>
        </authorList>
    </citation>
    <scope>NUCLEOTIDE SEQUENCE [LARGE SCALE GENOMIC DNA]</scope>
</reference>
<dbReference type="InterPro" id="IPR014746">
    <property type="entry name" value="Gln_synth/guanido_kin_cat_dom"/>
</dbReference>
<evidence type="ECO:0000256" key="1">
    <source>
        <dbReference type="ARBA" id="ARBA00012220"/>
    </source>
</evidence>
<keyword evidence="4" id="KW-0067">ATP-binding</keyword>
<evidence type="ECO:0000256" key="2">
    <source>
        <dbReference type="ARBA" id="ARBA00022598"/>
    </source>
</evidence>